<evidence type="ECO:0000313" key="3">
    <source>
        <dbReference type="Proteomes" id="UP000002358"/>
    </source>
</evidence>
<dbReference type="SMR" id="A0A7M7IPQ1"/>
<dbReference type="Gene3D" id="1.25.40.420">
    <property type="match status" value="1"/>
</dbReference>
<dbReference type="InParanoid" id="A0A7M7IPQ1"/>
<feature type="domain" description="BTB" evidence="1">
    <location>
        <begin position="177"/>
        <end position="244"/>
    </location>
</feature>
<dbReference type="SUPFAM" id="SSF54695">
    <property type="entry name" value="POZ domain"/>
    <property type="match status" value="1"/>
</dbReference>
<proteinExistence type="predicted"/>
<protein>
    <recommendedName>
        <fullName evidence="1">BTB domain-containing protein</fullName>
    </recommendedName>
</protein>
<dbReference type="SMART" id="SM00225">
    <property type="entry name" value="BTB"/>
    <property type="match status" value="1"/>
</dbReference>
<evidence type="ECO:0000313" key="2">
    <source>
        <dbReference type="EnsemblMetazoa" id="XP_016837518"/>
    </source>
</evidence>
<reference evidence="2" key="1">
    <citation type="submission" date="2021-01" db="UniProtKB">
        <authorList>
            <consortium name="EnsemblMetazoa"/>
        </authorList>
    </citation>
    <scope>IDENTIFICATION</scope>
</reference>
<keyword evidence="3" id="KW-1185">Reference proteome</keyword>
<dbReference type="Pfam" id="PF00651">
    <property type="entry name" value="BTB"/>
    <property type="match status" value="1"/>
</dbReference>
<dbReference type="InterPro" id="IPR011333">
    <property type="entry name" value="SKP1/BTB/POZ_sf"/>
</dbReference>
<dbReference type="AlphaFoldDB" id="A0A7M7IPQ1"/>
<organism evidence="2 3">
    <name type="scientific">Nasonia vitripennis</name>
    <name type="common">Parasitic wasp</name>
    <dbReference type="NCBI Taxonomy" id="7425"/>
    <lineage>
        <taxon>Eukaryota</taxon>
        <taxon>Metazoa</taxon>
        <taxon>Ecdysozoa</taxon>
        <taxon>Arthropoda</taxon>
        <taxon>Hexapoda</taxon>
        <taxon>Insecta</taxon>
        <taxon>Pterygota</taxon>
        <taxon>Neoptera</taxon>
        <taxon>Endopterygota</taxon>
        <taxon>Hymenoptera</taxon>
        <taxon>Apocrita</taxon>
        <taxon>Proctotrupomorpha</taxon>
        <taxon>Chalcidoidea</taxon>
        <taxon>Pteromalidae</taxon>
        <taxon>Pteromalinae</taxon>
        <taxon>Nasonia</taxon>
    </lineage>
</organism>
<evidence type="ECO:0000259" key="1">
    <source>
        <dbReference type="PROSITE" id="PS50097"/>
    </source>
</evidence>
<gene>
    <name evidence="2" type="primary">100680347</name>
</gene>
<dbReference type="InterPro" id="IPR000210">
    <property type="entry name" value="BTB/POZ_dom"/>
</dbReference>
<dbReference type="Gene3D" id="3.30.710.10">
    <property type="entry name" value="Potassium Channel Kv1.1, Chain A"/>
    <property type="match status" value="1"/>
</dbReference>
<dbReference type="PROSITE" id="PS50097">
    <property type="entry name" value="BTB"/>
    <property type="match status" value="1"/>
</dbReference>
<dbReference type="OrthoDB" id="6418787at2759"/>
<dbReference type="PANTHER" id="PTHR24413">
    <property type="entry name" value="SPECKLE-TYPE POZ PROTEIN"/>
    <property type="match status" value="1"/>
</dbReference>
<dbReference type="KEGG" id="nvi:100680347"/>
<dbReference type="Proteomes" id="UP000002358">
    <property type="component" value="Chromosome 1"/>
</dbReference>
<sequence length="388" mass="45318">MEEYSKVSIQKKDTNFIIFNIESSTIKESTCIEYRSPVFTFKDHPKEECYLSFVSVLSKVKIPSQKVAGMTLHFINKQGSQEETCTYQVVSSVLNRPEFGTHAFQSHRFCINELKHWKFFSINELSKIVNKSGIVQLCFDVTRFADEETGSIESSFITQDDDKMLKLYSFAQNDEYTDVVLKIGDEEFKAHKNILAARSAVFDAMFKSKMMEEQTGVIKVEYFKSEVIKEMLYYIYTNNVEDLPKISHDLFEAAHFYNLMDLETLCINHMISNVNVDNVTMLLELAEKYNLQDVQFHVTKFIKNNEALVMKNSEYLSYLLSRLSVKNIAKCLTLADKYKLKDFKTPLKEFVRDNIKQVIKDSTYRYLYTTNMSLILEIDEFIADHYEK</sequence>
<name>A0A7M7IPQ1_NASVI</name>
<dbReference type="EnsemblMetazoa" id="XM_016982029">
    <property type="protein sequence ID" value="XP_016837518"/>
    <property type="gene ID" value="LOC100680347"/>
</dbReference>
<dbReference type="OMA" id="CINHMIS"/>
<accession>A0A7M7IPQ1</accession>